<dbReference type="EMBL" id="CP004025">
    <property type="protein sequence ID" value="AGC48826.1"/>
    <property type="molecule type" value="Genomic_DNA"/>
</dbReference>
<proteinExistence type="predicted"/>
<dbReference type="HOGENOM" id="CLU_182228_0_0_7"/>
<reference evidence="1 2" key="1">
    <citation type="journal article" date="2013" name="Genome Announc.">
        <title>Complete genome sequence of Myxococcus stipitatus strain DSM 14675, a fruiting myxobacterium.</title>
        <authorList>
            <person name="Huntley S."/>
            <person name="Kneip S."/>
            <person name="Treuner-Lange A."/>
            <person name="Sogaard-Andersen L."/>
        </authorList>
    </citation>
    <scope>NUCLEOTIDE SEQUENCE [LARGE SCALE GENOMIC DNA]</scope>
    <source>
        <strain evidence="2">DSM 14675 / JCM 12634 / Mx s8</strain>
    </source>
</reference>
<accession>L7UIN0</accession>
<evidence type="ECO:0000313" key="2">
    <source>
        <dbReference type="Proteomes" id="UP000011131"/>
    </source>
</evidence>
<protein>
    <recommendedName>
        <fullName evidence="3">Lipoprotein</fullName>
    </recommendedName>
</protein>
<sequence>MLSRNILGGMLTAGLLAMGCGGVEPGMDEQAALDTREDAQLFCTQEAFDIVYYSDATLTTPVGHFYCECFETAWSFGRKTQFKVVEYSRQCQ</sequence>
<organism evidence="1 2">
    <name type="scientific">Myxococcus stipitatus (strain DSM 14675 / JCM 12634 / Mx s8)</name>
    <dbReference type="NCBI Taxonomy" id="1278073"/>
    <lineage>
        <taxon>Bacteria</taxon>
        <taxon>Pseudomonadati</taxon>
        <taxon>Myxococcota</taxon>
        <taxon>Myxococcia</taxon>
        <taxon>Myxococcales</taxon>
        <taxon>Cystobacterineae</taxon>
        <taxon>Myxococcaceae</taxon>
        <taxon>Myxococcus</taxon>
    </lineage>
</organism>
<name>L7UIN0_MYXSD</name>
<evidence type="ECO:0000313" key="1">
    <source>
        <dbReference type="EMBL" id="AGC48826.1"/>
    </source>
</evidence>
<dbReference type="KEGG" id="msd:MYSTI_07554"/>
<evidence type="ECO:0008006" key="3">
    <source>
        <dbReference type="Google" id="ProtNLM"/>
    </source>
</evidence>
<gene>
    <name evidence="1" type="ordered locus">MYSTI_07554</name>
</gene>
<dbReference type="Proteomes" id="UP000011131">
    <property type="component" value="Chromosome"/>
</dbReference>
<keyword evidence="2" id="KW-1185">Reference proteome</keyword>
<dbReference type="PROSITE" id="PS51257">
    <property type="entry name" value="PROKAR_LIPOPROTEIN"/>
    <property type="match status" value="1"/>
</dbReference>
<dbReference type="PATRIC" id="fig|1278073.3.peg.7679"/>
<dbReference type="Pfam" id="PF19806">
    <property type="entry name" value="DUF6289"/>
    <property type="match status" value="1"/>
</dbReference>
<dbReference type="AlphaFoldDB" id="L7UIN0"/>
<dbReference type="InterPro" id="IPR046256">
    <property type="entry name" value="DUF6289"/>
</dbReference>